<gene>
    <name evidence="1" type="ORF">J2804_006332</name>
</gene>
<keyword evidence="2" id="KW-1185">Reference proteome</keyword>
<proteinExistence type="predicted"/>
<evidence type="ECO:0000313" key="2">
    <source>
        <dbReference type="Proteomes" id="UP001264340"/>
    </source>
</evidence>
<sequence>MRLSLLLARRFVLRRYPNGLVPHDNWMTCACFCSLLLVSLTGKKGESFRDADLIIETGTVVALCEVHFS</sequence>
<evidence type="ECO:0000313" key="1">
    <source>
        <dbReference type="EMBL" id="MDR6412896.1"/>
    </source>
</evidence>
<accession>A0ABU1M1M0</accession>
<reference evidence="1 2" key="1">
    <citation type="submission" date="2023-07" db="EMBL/GenBank/DDBJ databases">
        <title>Sorghum-associated microbial communities from plants grown in Nebraska, USA.</title>
        <authorList>
            <person name="Schachtman D."/>
        </authorList>
    </citation>
    <scope>NUCLEOTIDE SEQUENCE [LARGE SCALE GENOMIC DNA]</scope>
    <source>
        <strain evidence="1 2">DS1316</strain>
    </source>
</reference>
<comment type="caution">
    <text evidence="1">The sequence shown here is derived from an EMBL/GenBank/DDBJ whole genome shotgun (WGS) entry which is preliminary data.</text>
</comment>
<dbReference type="EMBL" id="JAVDRP010000027">
    <property type="protein sequence ID" value="MDR6412896.1"/>
    <property type="molecule type" value="Genomic_DNA"/>
</dbReference>
<name>A0ABU1M1M0_9BURK</name>
<organism evidence="1 2">
    <name type="scientific">Paraburkholderia terricola</name>
    <dbReference type="NCBI Taxonomy" id="169427"/>
    <lineage>
        <taxon>Bacteria</taxon>
        <taxon>Pseudomonadati</taxon>
        <taxon>Pseudomonadota</taxon>
        <taxon>Betaproteobacteria</taxon>
        <taxon>Burkholderiales</taxon>
        <taxon>Burkholderiaceae</taxon>
        <taxon>Paraburkholderia</taxon>
    </lineage>
</organism>
<protein>
    <submittedName>
        <fullName evidence="1">Uncharacterized protein</fullName>
    </submittedName>
</protein>
<dbReference type="Proteomes" id="UP001264340">
    <property type="component" value="Unassembled WGS sequence"/>
</dbReference>